<dbReference type="EC" id="2.7.13.3" evidence="4"/>
<name>A0A7W7T887_9PSEU</name>
<dbReference type="RefSeq" id="WP_184673908.1">
    <property type="nucleotide sequence ID" value="NZ_BAABAI010000028.1"/>
</dbReference>
<dbReference type="AlphaFoldDB" id="A0A7W7T887"/>
<evidence type="ECO:0000256" key="6">
    <source>
        <dbReference type="ARBA" id="ARBA00022679"/>
    </source>
</evidence>
<dbReference type="InterPro" id="IPR035965">
    <property type="entry name" value="PAS-like_dom_sf"/>
</dbReference>
<dbReference type="InterPro" id="IPR036097">
    <property type="entry name" value="HisK_dim/P_sf"/>
</dbReference>
<keyword evidence="6" id="KW-0808">Transferase</keyword>
<dbReference type="CDD" id="cd00082">
    <property type="entry name" value="HisKA"/>
    <property type="match status" value="1"/>
</dbReference>
<keyword evidence="9" id="KW-0472">Membrane</keyword>
<evidence type="ECO:0000256" key="1">
    <source>
        <dbReference type="ARBA" id="ARBA00000085"/>
    </source>
</evidence>
<reference evidence="11 12" key="1">
    <citation type="submission" date="2020-08" db="EMBL/GenBank/DDBJ databases">
        <title>Sequencing the genomes of 1000 actinobacteria strains.</title>
        <authorList>
            <person name="Klenk H.-P."/>
        </authorList>
    </citation>
    <scope>NUCLEOTIDE SEQUENCE [LARGE SCALE GENOMIC DNA]</scope>
    <source>
        <strain evidence="11 12">DSM 45084</strain>
    </source>
</reference>
<dbReference type="PROSITE" id="PS50109">
    <property type="entry name" value="HIS_KIN"/>
    <property type="match status" value="1"/>
</dbReference>
<dbReference type="SUPFAM" id="SSF55785">
    <property type="entry name" value="PYP-like sensor domain (PAS domain)"/>
    <property type="match status" value="2"/>
</dbReference>
<evidence type="ECO:0000313" key="11">
    <source>
        <dbReference type="EMBL" id="MBB4968394.1"/>
    </source>
</evidence>
<evidence type="ECO:0000256" key="5">
    <source>
        <dbReference type="ARBA" id="ARBA00022553"/>
    </source>
</evidence>
<dbReference type="GO" id="GO:0005886">
    <property type="term" value="C:plasma membrane"/>
    <property type="evidence" value="ECO:0007669"/>
    <property type="project" value="UniProtKB-SubCell"/>
</dbReference>
<dbReference type="SMART" id="SM00387">
    <property type="entry name" value="HATPase_c"/>
    <property type="match status" value="1"/>
</dbReference>
<evidence type="ECO:0000256" key="2">
    <source>
        <dbReference type="ARBA" id="ARBA00001968"/>
    </source>
</evidence>
<evidence type="ECO:0000259" key="10">
    <source>
        <dbReference type="PROSITE" id="PS50109"/>
    </source>
</evidence>
<dbReference type="SUPFAM" id="SSF47384">
    <property type="entry name" value="Homodimeric domain of signal transducing histidine kinase"/>
    <property type="match status" value="1"/>
</dbReference>
<dbReference type="InterPro" id="IPR003594">
    <property type="entry name" value="HATPase_dom"/>
</dbReference>
<sequence>MHPPSGDRGRGFTLSVDLAGLFAAVLDLAAADAPFDDAADAVARHLLDLPGVVDAFVTAAGPPRAGSREVVDPLGTRAVRVVFDDHAEAHDRARLDAVLTLVEAAAGSRTMPLQRMRAGSRRSGSVVATIDAAGRWYAAPETVAHVLGHVRTGTDLAGLRSLVHPDDLEGLQRTFRHILAHPNSQSEVDIRAKHADGHWVVLRVAMINLLDVPTVGAVVVHGHDVTAVRAAERVVAEERRRIREVVSRLTGGVVLDDGERVILANSATARMLGRAPAPNTPIADFLDLVADQCHDPASAQVLLAQLSGTGVERRGVPFQLTGGRTLVCDVLPLGCGDETVPQGVLWYLRDTTEETTARSELEEHNRALTAAAEIKSRFVAVVSHELRTPLTAIHSFGELLLDESEGMNPEHVDGLAAINRNAARLLRLVDDLLLLTRLEALQLPLHRHQVDVPELVDRVRQDQSGSAADRGVALRVEVEPGPNLHADPLRLAQVLDNLVGNAIKFTAAGGEVVIRAVPEGDGWTISVADTGIGIPEHELPRLFEAFARASNAASAGLPGSGLGLTICAQIVELHGGRLTVDSTEGEGTTVRVRLPGDGGER</sequence>
<keyword evidence="5" id="KW-0597">Phosphoprotein</keyword>
<evidence type="ECO:0000313" key="12">
    <source>
        <dbReference type="Proteomes" id="UP000542674"/>
    </source>
</evidence>
<dbReference type="SUPFAM" id="SSF55874">
    <property type="entry name" value="ATPase domain of HSP90 chaperone/DNA topoisomerase II/histidine kinase"/>
    <property type="match status" value="1"/>
</dbReference>
<dbReference type="Gene3D" id="3.30.450.20">
    <property type="entry name" value="PAS domain"/>
    <property type="match status" value="2"/>
</dbReference>
<evidence type="ECO:0000256" key="7">
    <source>
        <dbReference type="ARBA" id="ARBA00022777"/>
    </source>
</evidence>
<dbReference type="Proteomes" id="UP000542674">
    <property type="component" value="Unassembled WGS sequence"/>
</dbReference>
<evidence type="ECO:0000256" key="3">
    <source>
        <dbReference type="ARBA" id="ARBA00004236"/>
    </source>
</evidence>
<evidence type="ECO:0000256" key="8">
    <source>
        <dbReference type="ARBA" id="ARBA00023012"/>
    </source>
</evidence>
<dbReference type="CDD" id="cd16922">
    <property type="entry name" value="HATPase_EvgS-ArcB-TorS-like"/>
    <property type="match status" value="1"/>
</dbReference>
<dbReference type="GO" id="GO:0005509">
    <property type="term" value="F:calcium ion binding"/>
    <property type="evidence" value="ECO:0007669"/>
    <property type="project" value="UniProtKB-ARBA"/>
</dbReference>
<dbReference type="PANTHER" id="PTHR43711">
    <property type="entry name" value="TWO-COMPONENT HISTIDINE KINASE"/>
    <property type="match status" value="1"/>
</dbReference>
<dbReference type="Gene3D" id="1.10.287.130">
    <property type="match status" value="1"/>
</dbReference>
<keyword evidence="12" id="KW-1185">Reference proteome</keyword>
<dbReference type="PRINTS" id="PR00344">
    <property type="entry name" value="BCTRLSENSOR"/>
</dbReference>
<protein>
    <recommendedName>
        <fullName evidence="4">histidine kinase</fullName>
        <ecNumber evidence="4">2.7.13.3</ecNumber>
    </recommendedName>
</protein>
<dbReference type="FunFam" id="1.10.287.130:FF:000001">
    <property type="entry name" value="Two-component sensor histidine kinase"/>
    <property type="match status" value="1"/>
</dbReference>
<dbReference type="FunFam" id="3.30.565.10:FF:000006">
    <property type="entry name" value="Sensor histidine kinase WalK"/>
    <property type="match status" value="1"/>
</dbReference>
<proteinExistence type="predicted"/>
<dbReference type="Gene3D" id="3.30.565.10">
    <property type="entry name" value="Histidine kinase-like ATPase, C-terminal domain"/>
    <property type="match status" value="1"/>
</dbReference>
<comment type="cofactor">
    <cofactor evidence="2">
        <name>a divalent metal cation</name>
        <dbReference type="ChEBI" id="CHEBI:60240"/>
    </cofactor>
</comment>
<evidence type="ECO:0000256" key="9">
    <source>
        <dbReference type="ARBA" id="ARBA00023136"/>
    </source>
</evidence>
<keyword evidence="8" id="KW-0902">Two-component regulatory system</keyword>
<dbReference type="PANTHER" id="PTHR43711:SF1">
    <property type="entry name" value="HISTIDINE KINASE 1"/>
    <property type="match status" value="1"/>
</dbReference>
<keyword evidence="7 11" id="KW-0418">Kinase</keyword>
<accession>A0A7W7T887</accession>
<dbReference type="Pfam" id="PF02518">
    <property type="entry name" value="HATPase_c"/>
    <property type="match status" value="1"/>
</dbReference>
<dbReference type="InterPro" id="IPR004358">
    <property type="entry name" value="Sig_transdc_His_kin-like_C"/>
</dbReference>
<evidence type="ECO:0000256" key="4">
    <source>
        <dbReference type="ARBA" id="ARBA00012438"/>
    </source>
</evidence>
<gene>
    <name evidence="11" type="ORF">F4559_005753</name>
</gene>
<organism evidence="11 12">
    <name type="scientific">Saccharothrix violaceirubra</name>
    <dbReference type="NCBI Taxonomy" id="413306"/>
    <lineage>
        <taxon>Bacteria</taxon>
        <taxon>Bacillati</taxon>
        <taxon>Actinomycetota</taxon>
        <taxon>Actinomycetes</taxon>
        <taxon>Pseudonocardiales</taxon>
        <taxon>Pseudonocardiaceae</taxon>
        <taxon>Saccharothrix</taxon>
    </lineage>
</organism>
<dbReference type="SMART" id="SM00388">
    <property type="entry name" value="HisKA"/>
    <property type="match status" value="1"/>
</dbReference>
<dbReference type="InterPro" id="IPR036890">
    <property type="entry name" value="HATPase_C_sf"/>
</dbReference>
<dbReference type="InterPro" id="IPR050736">
    <property type="entry name" value="Sensor_HK_Regulatory"/>
</dbReference>
<dbReference type="Pfam" id="PF00512">
    <property type="entry name" value="HisKA"/>
    <property type="match status" value="1"/>
</dbReference>
<comment type="catalytic activity">
    <reaction evidence="1">
        <text>ATP + protein L-histidine = ADP + protein N-phospho-L-histidine.</text>
        <dbReference type="EC" id="2.7.13.3"/>
    </reaction>
</comment>
<dbReference type="EMBL" id="JACHJS010000001">
    <property type="protein sequence ID" value="MBB4968394.1"/>
    <property type="molecule type" value="Genomic_DNA"/>
</dbReference>
<dbReference type="InterPro" id="IPR003661">
    <property type="entry name" value="HisK_dim/P_dom"/>
</dbReference>
<comment type="caution">
    <text evidence="11">The sequence shown here is derived from an EMBL/GenBank/DDBJ whole genome shotgun (WGS) entry which is preliminary data.</text>
</comment>
<comment type="subcellular location">
    <subcellularLocation>
        <location evidence="3">Cell membrane</location>
    </subcellularLocation>
</comment>
<dbReference type="GO" id="GO:0000155">
    <property type="term" value="F:phosphorelay sensor kinase activity"/>
    <property type="evidence" value="ECO:0007669"/>
    <property type="project" value="InterPro"/>
</dbReference>
<dbReference type="InterPro" id="IPR005467">
    <property type="entry name" value="His_kinase_dom"/>
</dbReference>
<feature type="domain" description="Histidine kinase" evidence="10">
    <location>
        <begin position="381"/>
        <end position="598"/>
    </location>
</feature>